<evidence type="ECO:0000313" key="1">
    <source>
        <dbReference type="EMBL" id="MEW9267818.1"/>
    </source>
</evidence>
<name>A0ABV3PEM3_9ACTN</name>
<dbReference type="EMBL" id="JBFNQN010000025">
    <property type="protein sequence ID" value="MEW9267818.1"/>
    <property type="molecule type" value="Genomic_DNA"/>
</dbReference>
<organism evidence="1 2">
    <name type="scientific">Kineococcus endophyticus</name>
    <dbReference type="NCBI Taxonomy" id="1181883"/>
    <lineage>
        <taxon>Bacteria</taxon>
        <taxon>Bacillati</taxon>
        <taxon>Actinomycetota</taxon>
        <taxon>Actinomycetes</taxon>
        <taxon>Kineosporiales</taxon>
        <taxon>Kineosporiaceae</taxon>
        <taxon>Kineococcus</taxon>
    </lineage>
</organism>
<accession>A0ABV3PEM3</accession>
<gene>
    <name evidence="1" type="ORF">AB1207_24020</name>
</gene>
<dbReference type="RefSeq" id="WP_367641320.1">
    <property type="nucleotide sequence ID" value="NZ_JBFNQN010000025.1"/>
</dbReference>
<sequence length="88" mass="9322">MTSAVELLKGFNTPTPSTSDVLASAPTTAAVHVVREADGMVVYVGETSDLRFRLRQNSSGGSVLRDQLLAELDVTDDLPAALARFTIS</sequence>
<proteinExistence type="predicted"/>
<protein>
    <recommendedName>
        <fullName evidence="3">GIY-YIG catalytic domain-containing protein</fullName>
    </recommendedName>
</protein>
<reference evidence="1 2" key="1">
    <citation type="submission" date="2024-07" db="EMBL/GenBank/DDBJ databases">
        <authorList>
            <person name="Thanompreechachai J."/>
            <person name="Duangmal K."/>
        </authorList>
    </citation>
    <scope>NUCLEOTIDE SEQUENCE [LARGE SCALE GENOMIC DNA]</scope>
    <source>
        <strain evidence="1 2">KCTC 19886</strain>
    </source>
</reference>
<evidence type="ECO:0000313" key="2">
    <source>
        <dbReference type="Proteomes" id="UP001555826"/>
    </source>
</evidence>
<evidence type="ECO:0008006" key="3">
    <source>
        <dbReference type="Google" id="ProtNLM"/>
    </source>
</evidence>
<keyword evidence="2" id="KW-1185">Reference proteome</keyword>
<dbReference type="Proteomes" id="UP001555826">
    <property type="component" value="Unassembled WGS sequence"/>
</dbReference>
<comment type="caution">
    <text evidence="1">The sequence shown here is derived from an EMBL/GenBank/DDBJ whole genome shotgun (WGS) entry which is preliminary data.</text>
</comment>